<dbReference type="AlphaFoldDB" id="A0A272EY97"/>
<reference evidence="3 4" key="2">
    <citation type="submission" date="2017-07" db="EMBL/GenBank/DDBJ databases">
        <title>Candidatus Dactylopiibacterium carminicum, a nitrogen-fixing symbiont of the cochineal insect Dactylopius coccus and Dactylopius opuntiae (Hemiptera: Coccoidea: Dactylopiidae).</title>
        <authorList>
            <person name="Vera A."/>
        </authorList>
    </citation>
    <scope>NUCLEOTIDE SEQUENCE [LARGE SCALE GENOMIC DNA]</scope>
    <source>
        <strain evidence="3 4">NFDCM</strain>
    </source>
</reference>
<dbReference type="InterPro" id="IPR014710">
    <property type="entry name" value="RmlC-like_jellyroll"/>
</dbReference>
<dbReference type="InterPro" id="IPR011051">
    <property type="entry name" value="RmlC_Cupin_sf"/>
</dbReference>
<name>A0A272EY97_9RHOO</name>
<proteinExistence type="predicted"/>
<dbReference type="OrthoDB" id="981227at2"/>
<evidence type="ECO:0000313" key="2">
    <source>
        <dbReference type="EMBL" id="KAF7600470.1"/>
    </source>
</evidence>
<dbReference type="NCBIfam" id="TIGR04366">
    <property type="entry name" value="cupin_WbuC"/>
    <property type="match status" value="1"/>
</dbReference>
<accession>A0A272EY97</accession>
<reference evidence="2 5" key="1">
    <citation type="submission" date="2016-08" db="EMBL/GenBank/DDBJ databases">
        <title>Candidatus Dactylopiibacterium carminicum genome sequence.</title>
        <authorList>
            <person name="Ramirez-Puebla S.T."/>
            <person name="Ormeno-Orrillo E."/>
            <person name="Vera-Ponce De Leon A."/>
            <person name="Luis L."/>
            <person name="Sanchez-Flores A."/>
            <person name="Monica R."/>
            <person name="Martinez-Romero E."/>
        </authorList>
    </citation>
    <scope>NUCLEOTIDE SEQUENCE [LARGE SCALE GENOMIC DNA]</scope>
    <source>
        <strain evidence="2">END1</strain>
    </source>
</reference>
<dbReference type="SUPFAM" id="SSF51182">
    <property type="entry name" value="RmlC-like cupins"/>
    <property type="match status" value="1"/>
</dbReference>
<dbReference type="Proteomes" id="UP000623509">
    <property type="component" value="Unassembled WGS sequence"/>
</dbReference>
<evidence type="ECO:0000313" key="4">
    <source>
        <dbReference type="Proteomes" id="UP000216107"/>
    </source>
</evidence>
<dbReference type="Gene3D" id="2.60.120.10">
    <property type="entry name" value="Jelly Rolls"/>
    <property type="match status" value="1"/>
</dbReference>
<protein>
    <submittedName>
        <fullName evidence="2">Cupin fold metalloprotein, WbuC family</fullName>
    </submittedName>
</protein>
<dbReference type="InterPro" id="IPR027565">
    <property type="entry name" value="Cupin_WbuC"/>
</dbReference>
<dbReference type="Pfam" id="PF19480">
    <property type="entry name" value="DUF6016"/>
    <property type="match status" value="1"/>
</dbReference>
<evidence type="ECO:0000313" key="5">
    <source>
        <dbReference type="Proteomes" id="UP000623509"/>
    </source>
</evidence>
<feature type="domain" description="Cupin fold metalloprotein WbuC cupin" evidence="1">
    <location>
        <begin position="1"/>
        <end position="80"/>
    </location>
</feature>
<organism evidence="3 4">
    <name type="scientific">Candidatus Dactylopiibacterium carminicum</name>
    <dbReference type="NCBI Taxonomy" id="857335"/>
    <lineage>
        <taxon>Bacteria</taxon>
        <taxon>Pseudomonadati</taxon>
        <taxon>Pseudomonadota</taxon>
        <taxon>Betaproteobacteria</taxon>
        <taxon>Rhodocyclales</taxon>
        <taxon>Rhodocyclaceae</taxon>
        <taxon>Candidatus Dactylopiibacterium</taxon>
    </lineage>
</organism>
<evidence type="ECO:0000313" key="3">
    <source>
        <dbReference type="EMBL" id="PAS95092.1"/>
    </source>
</evidence>
<evidence type="ECO:0000259" key="1">
    <source>
        <dbReference type="Pfam" id="PF19480"/>
    </source>
</evidence>
<dbReference type="InterPro" id="IPR046058">
    <property type="entry name" value="WbuC_cupin"/>
</dbReference>
<comment type="caution">
    <text evidence="3">The sequence shown here is derived from an EMBL/GenBank/DDBJ whole genome shotgun (WGS) entry which is preliminary data.</text>
</comment>
<dbReference type="Proteomes" id="UP000216107">
    <property type="component" value="Unassembled WGS sequence"/>
</dbReference>
<dbReference type="EMBL" id="NMRN01000002">
    <property type="protein sequence ID" value="PAS95092.1"/>
    <property type="molecule type" value="Genomic_DNA"/>
</dbReference>
<keyword evidence="5" id="KW-1185">Reference proteome</keyword>
<dbReference type="CDD" id="cd07005">
    <property type="entry name" value="cupin_WbuC-like"/>
    <property type="match status" value="1"/>
</dbReference>
<sequence length="149" mass="16003">MLDALSAEARQSSRLRRNRNLHASTDEAVQRLFNAIEPGSYVQPHCHLAADKAETLLMLRGRLGVILFDDAGRITQVHELSAGGCAGVHLQPGLWHSVVALAPGTLFLEVKAGPYVPLTTAERAPWAPMENTADASSYQAMLSALFAAS</sequence>
<gene>
    <name evidence="2" type="ORF">BGI27_02700</name>
    <name evidence="3" type="ORF">CGU29_01180</name>
</gene>
<dbReference type="EMBL" id="MDUX01000005">
    <property type="protein sequence ID" value="KAF7600470.1"/>
    <property type="molecule type" value="Genomic_DNA"/>
</dbReference>